<accession>X0Y227</accession>
<comment type="caution">
    <text evidence="1">The sequence shown here is derived from an EMBL/GenBank/DDBJ whole genome shotgun (WGS) entry which is preliminary data.</text>
</comment>
<proteinExistence type="predicted"/>
<dbReference type="AlphaFoldDB" id="X0Y227"/>
<protein>
    <submittedName>
        <fullName evidence="1">Uncharacterized protein</fullName>
    </submittedName>
</protein>
<organism evidence="1">
    <name type="scientific">marine sediment metagenome</name>
    <dbReference type="NCBI Taxonomy" id="412755"/>
    <lineage>
        <taxon>unclassified sequences</taxon>
        <taxon>metagenomes</taxon>
        <taxon>ecological metagenomes</taxon>
    </lineage>
</organism>
<reference evidence="1" key="1">
    <citation type="journal article" date="2014" name="Front. Microbiol.">
        <title>High frequency of phylogenetically diverse reductive dehalogenase-homologous genes in deep subseafloor sedimentary metagenomes.</title>
        <authorList>
            <person name="Kawai M."/>
            <person name="Futagami T."/>
            <person name="Toyoda A."/>
            <person name="Takaki Y."/>
            <person name="Nishi S."/>
            <person name="Hori S."/>
            <person name="Arai W."/>
            <person name="Tsubouchi T."/>
            <person name="Morono Y."/>
            <person name="Uchiyama I."/>
            <person name="Ito T."/>
            <person name="Fujiyama A."/>
            <person name="Inagaki F."/>
            <person name="Takami H."/>
        </authorList>
    </citation>
    <scope>NUCLEOTIDE SEQUENCE</scope>
    <source>
        <strain evidence="1">Expedition CK06-06</strain>
    </source>
</reference>
<dbReference type="EMBL" id="BARS01042383">
    <property type="protein sequence ID" value="GAG41412.1"/>
    <property type="molecule type" value="Genomic_DNA"/>
</dbReference>
<gene>
    <name evidence="1" type="ORF">S01H1_64314</name>
</gene>
<sequence>MLKKLKITERKLKKLSDEEFVEALRLIMHEWWRRTILKLAE</sequence>
<evidence type="ECO:0000313" key="1">
    <source>
        <dbReference type="EMBL" id="GAG41412.1"/>
    </source>
</evidence>
<name>X0Y227_9ZZZZ</name>